<organism evidence="1 2">
    <name type="scientific">Chaenocephalus aceratus</name>
    <name type="common">Blackfin icefish</name>
    <name type="synonym">Chaenichthys aceratus</name>
    <dbReference type="NCBI Taxonomy" id="36190"/>
    <lineage>
        <taxon>Eukaryota</taxon>
        <taxon>Metazoa</taxon>
        <taxon>Chordata</taxon>
        <taxon>Craniata</taxon>
        <taxon>Vertebrata</taxon>
        <taxon>Euteleostomi</taxon>
        <taxon>Actinopterygii</taxon>
        <taxon>Neopterygii</taxon>
        <taxon>Teleostei</taxon>
        <taxon>Neoteleostei</taxon>
        <taxon>Acanthomorphata</taxon>
        <taxon>Eupercaria</taxon>
        <taxon>Perciformes</taxon>
        <taxon>Notothenioidei</taxon>
        <taxon>Channichthyidae</taxon>
        <taxon>Chaenocephalus</taxon>
    </lineage>
</organism>
<sequence length="116" mass="11693">MQAGRSGFDRRTGGIGGPSFAAFPPPPPPPQNGLPGAEFVPAAMFAAGVQSPAEVGAGAIGKTEEVSQGEAGVQCGSGDSGGSVGDPSEAKGTPKRLHVSNIPFRFRDPDLRQMFG</sequence>
<evidence type="ECO:0000313" key="2">
    <source>
        <dbReference type="Proteomes" id="UP001057452"/>
    </source>
</evidence>
<gene>
    <name evidence="1" type="ORF">KUCAC02_008257</name>
</gene>
<dbReference type="Proteomes" id="UP001057452">
    <property type="component" value="Chromosome 8"/>
</dbReference>
<keyword evidence="2" id="KW-1185">Reference proteome</keyword>
<evidence type="ECO:0000313" key="1">
    <source>
        <dbReference type="EMBL" id="KAI4822727.1"/>
    </source>
</evidence>
<protein>
    <submittedName>
        <fullName evidence="1">Uncharacterized protein</fullName>
    </submittedName>
</protein>
<name>A0ACB9X8J8_CHAAC</name>
<comment type="caution">
    <text evidence="1">The sequence shown here is derived from an EMBL/GenBank/DDBJ whole genome shotgun (WGS) entry which is preliminary data.</text>
</comment>
<proteinExistence type="predicted"/>
<accession>A0ACB9X8J8</accession>
<reference evidence="1" key="1">
    <citation type="submission" date="2022-05" db="EMBL/GenBank/DDBJ databases">
        <title>Chromosome-level genome of Chaenocephalus aceratus.</title>
        <authorList>
            <person name="Park H."/>
        </authorList>
    </citation>
    <scope>NUCLEOTIDE SEQUENCE</scope>
    <source>
        <strain evidence="1">KU_202001</strain>
    </source>
</reference>
<dbReference type="EMBL" id="CM043792">
    <property type="protein sequence ID" value="KAI4822727.1"/>
    <property type="molecule type" value="Genomic_DNA"/>
</dbReference>